<evidence type="ECO:0000259" key="4">
    <source>
        <dbReference type="Pfam" id="PF05433"/>
    </source>
</evidence>
<name>A0A432GL05_9DELT</name>
<accession>A0A432GL05</accession>
<dbReference type="PROSITE" id="PS51257">
    <property type="entry name" value="PROKAR_LIPOPROTEIN"/>
    <property type="match status" value="1"/>
</dbReference>
<feature type="chain" id="PRO_5019189934" description="Glycine zipper 2TM domain-containing protein" evidence="3">
    <location>
        <begin position="22"/>
        <end position="145"/>
    </location>
</feature>
<comment type="subcellular location">
    <subcellularLocation>
        <location evidence="1">Membrane</location>
    </subcellularLocation>
</comment>
<comment type="caution">
    <text evidence="5">The sequence shown here is derived from an EMBL/GenBank/DDBJ whole genome shotgun (WGS) entry which is preliminary data.</text>
</comment>
<evidence type="ECO:0000256" key="1">
    <source>
        <dbReference type="ARBA" id="ARBA00004370"/>
    </source>
</evidence>
<organism evidence="5 6">
    <name type="scientific">SAR324 cluster bacterium</name>
    <dbReference type="NCBI Taxonomy" id="2024889"/>
    <lineage>
        <taxon>Bacteria</taxon>
        <taxon>Deltaproteobacteria</taxon>
        <taxon>SAR324 cluster</taxon>
    </lineage>
</organism>
<dbReference type="PANTHER" id="PTHR35603">
    <property type="match status" value="1"/>
</dbReference>
<dbReference type="PANTHER" id="PTHR35603:SF2">
    <property type="entry name" value="OUTER MEMBRANE LIPOPROTEIN"/>
    <property type="match status" value="1"/>
</dbReference>
<sequence>MKKRYLAAIATLGILFLGGCAQRGVEEVNPEATQYVMRYEAGTIESIRPVVIKDNGTGTFLGAVTGGVLGSLVGGGKGNTLATLAGGLAGAYVGSEAGKANAQELTVQLDNGYTVVVIAKGLRFHPGERIRIVKQGERISSVEPY</sequence>
<dbReference type="AlphaFoldDB" id="A0A432GL05"/>
<reference evidence="5 6" key="1">
    <citation type="submission" date="2018-06" db="EMBL/GenBank/DDBJ databases">
        <title>Combined omics and stable isotope probing to characterize newly discovered Mariana Back-Arc vent microbial communities.</title>
        <authorList>
            <person name="Trembath-Reichert E."/>
            <person name="Huber J.A."/>
        </authorList>
    </citation>
    <scope>NUCLEOTIDE SEQUENCE [LARGE SCALE GENOMIC DNA]</scope>
    <source>
        <strain evidence="5">MAG 24</strain>
    </source>
</reference>
<protein>
    <recommendedName>
        <fullName evidence="4">Glycine zipper 2TM domain-containing protein</fullName>
    </recommendedName>
</protein>
<dbReference type="EMBL" id="QNZI01000182">
    <property type="protein sequence ID" value="RTZ83923.1"/>
    <property type="molecule type" value="Genomic_DNA"/>
</dbReference>
<feature type="domain" description="Glycine zipper 2TM" evidence="4">
    <location>
        <begin position="58"/>
        <end position="98"/>
    </location>
</feature>
<dbReference type="InterPro" id="IPR008816">
    <property type="entry name" value="Gly_zipper_2TM_dom"/>
</dbReference>
<evidence type="ECO:0000256" key="2">
    <source>
        <dbReference type="ARBA" id="ARBA00023136"/>
    </source>
</evidence>
<evidence type="ECO:0000256" key="3">
    <source>
        <dbReference type="SAM" id="SignalP"/>
    </source>
</evidence>
<dbReference type="GO" id="GO:0019867">
    <property type="term" value="C:outer membrane"/>
    <property type="evidence" value="ECO:0007669"/>
    <property type="project" value="InterPro"/>
</dbReference>
<keyword evidence="3" id="KW-0732">Signal</keyword>
<dbReference type="Pfam" id="PF05433">
    <property type="entry name" value="Rick_17kDa_Anti"/>
    <property type="match status" value="1"/>
</dbReference>
<keyword evidence="2" id="KW-0472">Membrane</keyword>
<evidence type="ECO:0000313" key="5">
    <source>
        <dbReference type="EMBL" id="RTZ83923.1"/>
    </source>
</evidence>
<feature type="signal peptide" evidence="3">
    <location>
        <begin position="1"/>
        <end position="21"/>
    </location>
</feature>
<proteinExistence type="predicted"/>
<gene>
    <name evidence="5" type="ORF">DSY94_07190</name>
</gene>
<evidence type="ECO:0000313" key="6">
    <source>
        <dbReference type="Proteomes" id="UP000287176"/>
    </source>
</evidence>
<dbReference type="Proteomes" id="UP000287176">
    <property type="component" value="Unassembled WGS sequence"/>
</dbReference>
<dbReference type="InterPro" id="IPR051407">
    <property type="entry name" value="Bact_OM_lipoprot/Surf_antigen"/>
</dbReference>